<dbReference type="Pfam" id="PF10649">
    <property type="entry name" value="DUF2478"/>
    <property type="match status" value="1"/>
</dbReference>
<comment type="caution">
    <text evidence="1">The sequence shown here is derived from an EMBL/GenBank/DDBJ whole genome shotgun (WGS) entry which is preliminary data.</text>
</comment>
<dbReference type="EMBL" id="QKQS01000023">
    <property type="protein sequence ID" value="PZA10540.1"/>
    <property type="molecule type" value="Genomic_DNA"/>
</dbReference>
<gene>
    <name evidence="1" type="ORF">DNX69_14345</name>
</gene>
<dbReference type="OrthoDB" id="5918880at2"/>
<evidence type="ECO:0000313" key="2">
    <source>
        <dbReference type="Proteomes" id="UP000248134"/>
    </source>
</evidence>
<dbReference type="AlphaFoldDB" id="A0A323UG84"/>
<evidence type="ECO:0000313" key="1">
    <source>
        <dbReference type="EMBL" id="PZA10540.1"/>
    </source>
</evidence>
<dbReference type="InterPro" id="IPR018912">
    <property type="entry name" value="DUF2478"/>
</dbReference>
<reference evidence="1 2" key="1">
    <citation type="submission" date="2018-06" db="EMBL/GenBank/DDBJ databases">
        <title>Draft Whole-Genome Sequence of the purple photosynthetic bacterium Rhodospeudomonas palustris XCP.</title>
        <authorList>
            <person name="Rayyan A."/>
            <person name="Meyer T.E."/>
            <person name="Kyndt J.A."/>
        </authorList>
    </citation>
    <scope>NUCLEOTIDE SEQUENCE [LARGE SCALE GENOMIC DNA]</scope>
    <source>
        <strain evidence="1 2">XCP</strain>
    </source>
</reference>
<evidence type="ECO:0008006" key="3">
    <source>
        <dbReference type="Google" id="ProtNLM"/>
    </source>
</evidence>
<sequence>MTFDSQCDLAALVYERGEDPDRLLGEFAADLNSQGYRAVGLVQVGPRGDESRGLSARLVHSGEQISLYQDLGPMAEGCRLDPSLLLDAGARVACAMAQGADLLIINRFGQQETEGKGLLHLIVEALSADIPLVIAVPSHRFDVWIRFTDGMSVRLKCERRALDQWWGKLHGRSFRRPAHPHFSVCEALK</sequence>
<dbReference type="RefSeq" id="WP_110786640.1">
    <property type="nucleotide sequence ID" value="NZ_QKQS01000023.1"/>
</dbReference>
<organism evidence="1 2">
    <name type="scientific">Rhodopseudomonas palustris</name>
    <dbReference type="NCBI Taxonomy" id="1076"/>
    <lineage>
        <taxon>Bacteria</taxon>
        <taxon>Pseudomonadati</taxon>
        <taxon>Pseudomonadota</taxon>
        <taxon>Alphaproteobacteria</taxon>
        <taxon>Hyphomicrobiales</taxon>
        <taxon>Nitrobacteraceae</taxon>
        <taxon>Rhodopseudomonas</taxon>
    </lineage>
</organism>
<protein>
    <recommendedName>
        <fullName evidence="3">DUF2478 domain-containing protein</fullName>
    </recommendedName>
</protein>
<proteinExistence type="predicted"/>
<accession>A0A323UG84</accession>
<dbReference type="Proteomes" id="UP000248134">
    <property type="component" value="Unassembled WGS sequence"/>
</dbReference>
<name>A0A323UG84_RHOPL</name>